<reference evidence="1 2" key="1">
    <citation type="submission" date="2013-12" db="EMBL/GenBank/DDBJ databases">
        <title>Draft genome of the parsitic nematode Ancylostoma duodenale.</title>
        <authorList>
            <person name="Mitreva M."/>
        </authorList>
    </citation>
    <scope>NUCLEOTIDE SEQUENCE [LARGE SCALE GENOMIC DNA]</scope>
    <source>
        <strain evidence="1 2">Zhejiang</strain>
    </source>
</reference>
<gene>
    <name evidence="1" type="ORF">ANCDUO_13160</name>
</gene>
<dbReference type="InterPro" id="IPR001684">
    <property type="entry name" value="Ribosomal_bL27"/>
</dbReference>
<organism evidence="1 2">
    <name type="scientific">Ancylostoma duodenale</name>
    <dbReference type="NCBI Taxonomy" id="51022"/>
    <lineage>
        <taxon>Eukaryota</taxon>
        <taxon>Metazoa</taxon>
        <taxon>Ecdysozoa</taxon>
        <taxon>Nematoda</taxon>
        <taxon>Chromadorea</taxon>
        <taxon>Rhabditida</taxon>
        <taxon>Rhabditina</taxon>
        <taxon>Rhabditomorpha</taxon>
        <taxon>Strongyloidea</taxon>
        <taxon>Ancylostomatidae</taxon>
        <taxon>Ancylostomatinae</taxon>
        <taxon>Ancylostoma</taxon>
    </lineage>
</organism>
<dbReference type="GO" id="GO:0005840">
    <property type="term" value="C:ribosome"/>
    <property type="evidence" value="ECO:0007669"/>
    <property type="project" value="InterPro"/>
</dbReference>
<evidence type="ECO:0000313" key="2">
    <source>
        <dbReference type="Proteomes" id="UP000054047"/>
    </source>
</evidence>
<dbReference type="Proteomes" id="UP000054047">
    <property type="component" value="Unassembled WGS sequence"/>
</dbReference>
<sequence>MTSLLKTPTSLLSQARFLLRPPRNLPFRGIYRTEGETVRKDDILVCQRNLNYHPGLNVYFENDRSEKVLRSSCDGVVRITTELVDPDMTNPEMAVYEYRKDVELRKLTFNVIPFEMSQTFTLVNEI</sequence>
<accession>A0A0C2GHW1</accession>
<keyword evidence="2" id="KW-1185">Reference proteome</keyword>
<dbReference type="Pfam" id="PF01016">
    <property type="entry name" value="Ribosomal_L27"/>
    <property type="match status" value="1"/>
</dbReference>
<dbReference type="GO" id="GO:0006412">
    <property type="term" value="P:translation"/>
    <property type="evidence" value="ECO:0007669"/>
    <property type="project" value="InterPro"/>
</dbReference>
<dbReference type="AlphaFoldDB" id="A0A0C2GHW1"/>
<dbReference type="EMBL" id="KN735431">
    <property type="protein sequence ID" value="KIH56661.1"/>
    <property type="molecule type" value="Genomic_DNA"/>
</dbReference>
<proteinExistence type="predicted"/>
<dbReference type="GO" id="GO:0003735">
    <property type="term" value="F:structural constituent of ribosome"/>
    <property type="evidence" value="ECO:0007669"/>
    <property type="project" value="InterPro"/>
</dbReference>
<dbReference type="Gene3D" id="2.40.50.100">
    <property type="match status" value="1"/>
</dbReference>
<name>A0A0C2GHW1_9BILA</name>
<evidence type="ECO:0000313" key="1">
    <source>
        <dbReference type="EMBL" id="KIH56661.1"/>
    </source>
</evidence>
<dbReference type="SUPFAM" id="SSF110324">
    <property type="entry name" value="Ribosomal L27 protein-like"/>
    <property type="match status" value="1"/>
</dbReference>
<dbReference type="OrthoDB" id="1867012at2759"/>
<protein>
    <submittedName>
        <fullName evidence="1">Uncharacterized protein</fullName>
    </submittedName>
</protein>